<dbReference type="SUPFAM" id="SSF48371">
    <property type="entry name" value="ARM repeat"/>
    <property type="match status" value="1"/>
</dbReference>
<comment type="subcellular location">
    <subcellularLocation>
        <location evidence="1">Nucleus</location>
    </subcellularLocation>
</comment>
<dbReference type="GeneID" id="101490361"/>
<dbReference type="eggNOG" id="KOG2259">
    <property type="taxonomic scope" value="Eukaryota"/>
</dbReference>
<dbReference type="Proteomes" id="UP000087171">
    <property type="component" value="Chromosome Ca3"/>
</dbReference>
<dbReference type="AlphaFoldDB" id="A0A1S2XPQ8"/>
<proteinExistence type="predicted"/>
<protein>
    <submittedName>
        <fullName evidence="5">Protein SIEL</fullName>
    </submittedName>
</protein>
<feature type="domain" description="Integrator complex subunit 4/Protein SIEL C-terminal Ig-like" evidence="3">
    <location>
        <begin position="834"/>
        <end position="952"/>
    </location>
</feature>
<evidence type="ECO:0000259" key="3">
    <source>
        <dbReference type="Pfam" id="PF25458"/>
    </source>
</evidence>
<evidence type="ECO:0000256" key="2">
    <source>
        <dbReference type="ARBA" id="ARBA00023242"/>
    </source>
</evidence>
<dbReference type="InterPro" id="IPR011989">
    <property type="entry name" value="ARM-like"/>
</dbReference>
<dbReference type="PANTHER" id="PTHR20938">
    <property type="entry name" value="INTEGRATOR COMPLEX SUBUNIT 4"/>
    <property type="match status" value="1"/>
</dbReference>
<evidence type="ECO:0000313" key="5">
    <source>
        <dbReference type="RefSeq" id="XP_004492621.1"/>
    </source>
</evidence>
<reference evidence="5" key="2">
    <citation type="submission" date="2025-08" db="UniProtKB">
        <authorList>
            <consortium name="RefSeq"/>
        </authorList>
    </citation>
    <scope>IDENTIFICATION</scope>
    <source>
        <tissue evidence="5">Etiolated seedlings</tissue>
    </source>
</reference>
<keyword evidence="2" id="KW-0539">Nucleus</keyword>
<name>A0A1S2XPQ8_CICAR</name>
<dbReference type="GO" id="GO:0010496">
    <property type="term" value="P:intercellular transport"/>
    <property type="evidence" value="ECO:0007669"/>
    <property type="project" value="TreeGrafter"/>
</dbReference>
<dbReference type="GO" id="GO:0005768">
    <property type="term" value="C:endosome"/>
    <property type="evidence" value="ECO:0007669"/>
    <property type="project" value="TreeGrafter"/>
</dbReference>
<dbReference type="PANTHER" id="PTHR20938:SF0">
    <property type="entry name" value="INTEGRATOR COMPLEX SUBUNIT 4"/>
    <property type="match status" value="1"/>
</dbReference>
<dbReference type="PaxDb" id="3827-XP_004492621.1"/>
<accession>A0A1S2XPQ8</accession>
<gene>
    <name evidence="5" type="primary">LOC101490361</name>
</gene>
<evidence type="ECO:0000256" key="1">
    <source>
        <dbReference type="ARBA" id="ARBA00004123"/>
    </source>
</evidence>
<dbReference type="InterPro" id="IPR016024">
    <property type="entry name" value="ARM-type_fold"/>
</dbReference>
<reference evidence="4" key="1">
    <citation type="journal article" date="2013" name="Nat. Biotechnol.">
        <title>Draft genome sequence of chickpea (Cicer arietinum) provides a resource for trait improvement.</title>
        <authorList>
            <person name="Varshney R.K."/>
            <person name="Song C."/>
            <person name="Saxena R.K."/>
            <person name="Azam S."/>
            <person name="Yu S."/>
            <person name="Sharpe A.G."/>
            <person name="Cannon S."/>
            <person name="Baek J."/>
            <person name="Rosen B.D."/>
            <person name="Tar'an B."/>
            <person name="Millan T."/>
            <person name="Zhang X."/>
            <person name="Ramsay L.D."/>
            <person name="Iwata A."/>
            <person name="Wang Y."/>
            <person name="Nelson W."/>
            <person name="Farmer A.D."/>
            <person name="Gaur P.M."/>
            <person name="Soderlund C."/>
            <person name="Penmetsa R.V."/>
            <person name="Xu C."/>
            <person name="Bharti A.K."/>
            <person name="He W."/>
            <person name="Winter P."/>
            <person name="Zhao S."/>
            <person name="Hane J.K."/>
            <person name="Carrasquilla-Garcia N."/>
            <person name="Condie J.A."/>
            <person name="Upadhyaya H.D."/>
            <person name="Luo M.C."/>
            <person name="Thudi M."/>
            <person name="Gowda C.L."/>
            <person name="Singh N.P."/>
            <person name="Lichtenzveig J."/>
            <person name="Gali K.K."/>
            <person name="Rubio J."/>
            <person name="Nadarajan N."/>
            <person name="Dolezel J."/>
            <person name="Bansal K.C."/>
            <person name="Xu X."/>
            <person name="Edwards D."/>
            <person name="Zhang G."/>
            <person name="Kahl G."/>
            <person name="Gil J."/>
            <person name="Singh K.B."/>
            <person name="Datta S.K."/>
            <person name="Jackson S.A."/>
            <person name="Wang J."/>
            <person name="Cook D.R."/>
        </authorList>
    </citation>
    <scope>NUCLEOTIDE SEQUENCE [LARGE SCALE GENOMIC DNA]</scope>
    <source>
        <strain evidence="4">cv. CDC Frontier</strain>
    </source>
</reference>
<sequence length="954" mass="107806">MDDTPEPESQQNHTEQPLTLHTLSSIRSLLINPSTPKRIVSSIFQTLTRSPQLTHHTLNLLSDLITHHPSLSQLALDSLLRATESPTRLAVDSLATISELSFPKDLELDDGRFVSLCFGSSVPGRVWMLKNAGYRFRIRPALLFTVLLGFTKDPYPYVREASLEGLVGLSERGEFDDVSMVKGCYERGLQLLTDMEDCVRLSAVRVVASWGLMLSASSADMKPYWYNEVFAKLCSMARDMSMKVRVEAFNALAKMEIVSEDFLIQSLSKRVLGVGKQRESMDQSTSEQFASLAAGVAGALVHGLEDEFFEVRKSVCQSLGRLTILSIEFAREALDLLMDMLNDDSVVVRLQALETMHHMAINRCLKLQEKHLHMFLGALVDNSKEVRCAGRKILKIAKLNNLAMFKSSINRLLENLDSYLQDEADVFSAFSHLGRNHKKFVGMIVREIFEEVDAAFEGNVEFKSARIAALLIISISAPLLNEDAGSIPPVMFSYAVTLLGRIYCAFSDIMDRDTLLAYLCEKSRCTTALNINLGKEEQQLPFIEGDTPNFSSNETIDSKIGSQIMKKPKELANYQVEQHQSEYNEVMNFKIGSQIMKEPKELANYQVEQHQSEYNEVMNFTNYILANFPDMWQMIQTGHTNDVLRSLRCLKEELATLKFDSLGSHDALEFTLHYLRIIKLLAEVWEHLLHANGSCSHGMGELEFKLGKLDRRVKELMSKFVGFSAEQEYNILELILMTYALRLCKVETCFVNLTFKRLTSIYSCIESILKERSVLPSNFVAELGKLLHECHTASINGSSCSPLQLNRCLKLFSLKKFVLHGTIRHLMAELSISNNDSLHPFPFISGLPVSIPCEITLHNIFRKCKLWLKMSLDDGLVQYVFLDLDILLGSGDVRNFVFVAPFYRTPKANSFTLKVCISLECLFENVSPVQRCGGPKYELVPLCKEKQVYFSKVN</sequence>
<keyword evidence="4" id="KW-1185">Reference proteome</keyword>
<dbReference type="Gene3D" id="1.25.10.10">
    <property type="entry name" value="Leucine-rich Repeat Variant"/>
    <property type="match status" value="2"/>
</dbReference>
<dbReference type="STRING" id="3827.A0A1S2XPQ8"/>
<evidence type="ECO:0000313" key="4">
    <source>
        <dbReference type="Proteomes" id="UP000087171"/>
    </source>
</evidence>
<dbReference type="Pfam" id="PF25458">
    <property type="entry name" value="INTS4_C"/>
    <property type="match status" value="1"/>
</dbReference>
<dbReference type="InterPro" id="IPR057412">
    <property type="entry name" value="INTS4_C"/>
</dbReference>
<dbReference type="OrthoDB" id="18190at2759"/>
<dbReference type="GO" id="GO:0005634">
    <property type="term" value="C:nucleus"/>
    <property type="evidence" value="ECO:0007669"/>
    <property type="project" value="UniProtKB-SubCell"/>
</dbReference>
<dbReference type="RefSeq" id="XP_004492621.1">
    <property type="nucleotide sequence ID" value="XM_004492564.3"/>
</dbReference>
<organism evidence="4 5">
    <name type="scientific">Cicer arietinum</name>
    <name type="common">Chickpea</name>
    <name type="synonym">Garbanzo</name>
    <dbReference type="NCBI Taxonomy" id="3827"/>
    <lineage>
        <taxon>Eukaryota</taxon>
        <taxon>Viridiplantae</taxon>
        <taxon>Streptophyta</taxon>
        <taxon>Embryophyta</taxon>
        <taxon>Tracheophyta</taxon>
        <taxon>Spermatophyta</taxon>
        <taxon>Magnoliopsida</taxon>
        <taxon>eudicotyledons</taxon>
        <taxon>Gunneridae</taxon>
        <taxon>Pentapetalae</taxon>
        <taxon>rosids</taxon>
        <taxon>fabids</taxon>
        <taxon>Fabales</taxon>
        <taxon>Fabaceae</taxon>
        <taxon>Papilionoideae</taxon>
        <taxon>50 kb inversion clade</taxon>
        <taxon>NPAAA clade</taxon>
        <taxon>Hologalegina</taxon>
        <taxon>IRL clade</taxon>
        <taxon>Cicereae</taxon>
        <taxon>Cicer</taxon>
    </lineage>
</organism>
<dbReference type="KEGG" id="cam:101490361"/>